<reference evidence="1 2" key="1">
    <citation type="submission" date="2018-12" db="EMBL/GenBank/DDBJ databases">
        <title>Draft Genome Sequence of Chryseobacterium arthrosphaerae strain ED882-96 Isolated from the Blood of a Patient with Liver Cirrhosis in Taiwan.</title>
        <authorList>
            <person name="Lin J.-N."/>
            <person name="Lai C.-H."/>
            <person name="Yang C.-H."/>
            <person name="Huang Y.-H."/>
        </authorList>
    </citation>
    <scope>NUCLEOTIDE SEQUENCE [LARGE SCALE GENOMIC DNA]</scope>
    <source>
        <strain evidence="1 2">ED882-96</strain>
    </source>
</reference>
<proteinExistence type="predicted"/>
<organism evidence="1 2">
    <name type="scientific">Chryseobacterium arthrosphaerae</name>
    <dbReference type="NCBI Taxonomy" id="651561"/>
    <lineage>
        <taxon>Bacteria</taxon>
        <taxon>Pseudomonadati</taxon>
        <taxon>Bacteroidota</taxon>
        <taxon>Flavobacteriia</taxon>
        <taxon>Flavobacteriales</taxon>
        <taxon>Weeksellaceae</taxon>
        <taxon>Chryseobacterium group</taxon>
        <taxon>Chryseobacterium</taxon>
    </lineage>
</organism>
<gene>
    <name evidence="1" type="ORF">EJ377_17925</name>
</gene>
<dbReference type="AlphaFoldDB" id="A0A3S0Q4A1"/>
<sequence>MLLVRCLRLVRVGACGNGTNNLTVSSGNLASAGSIGNGMGNKVPLANNGQDVYRTFTSTTAPVYSSLVVNVSAANVAGDYFYTMGTSGDPGAINVGGRLYIRSNGSGFSFGVLRGTEALLCMKYNKTLQYQYDGGFKIRGCSRSYERCYKLYVNPSLSSEPAVADVQYSAAIGTDVGALSGIALLQGTVANAPILKWMGSM</sequence>
<evidence type="ECO:0000313" key="2">
    <source>
        <dbReference type="Proteomes" id="UP000276953"/>
    </source>
</evidence>
<accession>A0A3S0Q4A1</accession>
<protein>
    <submittedName>
        <fullName evidence="1">Uncharacterized protein</fullName>
    </submittedName>
</protein>
<dbReference type="EMBL" id="RYFC01000003">
    <property type="protein sequence ID" value="RTZ46267.1"/>
    <property type="molecule type" value="Genomic_DNA"/>
</dbReference>
<evidence type="ECO:0000313" key="1">
    <source>
        <dbReference type="EMBL" id="RTZ46267.1"/>
    </source>
</evidence>
<dbReference type="Proteomes" id="UP000276953">
    <property type="component" value="Unassembled WGS sequence"/>
</dbReference>
<comment type="caution">
    <text evidence="1">The sequence shown here is derived from an EMBL/GenBank/DDBJ whole genome shotgun (WGS) entry which is preliminary data.</text>
</comment>
<name>A0A3S0Q4A1_9FLAO</name>